<evidence type="ECO:0000313" key="1">
    <source>
        <dbReference type="EMBL" id="ATA81894.1"/>
    </source>
</evidence>
<dbReference type="RefSeq" id="WP_095913971.1">
    <property type="nucleotide sequence ID" value="NZ_CP022384.1"/>
</dbReference>
<keyword evidence="2" id="KW-1185">Reference proteome</keyword>
<accession>A0A250F9U2</accession>
<dbReference type="AlphaFoldDB" id="A0A250F9U2"/>
<dbReference type="KEGG" id="clk:CGC53_05805"/>
<dbReference type="EMBL" id="CP022384">
    <property type="protein sequence ID" value="ATA81894.1"/>
    <property type="molecule type" value="Genomic_DNA"/>
</dbReference>
<proteinExistence type="predicted"/>
<gene>
    <name evidence="1" type="ORF">CGC53_05805</name>
</gene>
<sequence length="182" mass="21212">MQKVPTYLSENACNLKSGDYLSLDIQSKKGNTLFEVYYYGDLFEVKGEKQPFIVNYYTDEVEIPCKIVAKDTETGEEILLFDGYRHGYNAMFCDEFDPEEVEKRTLVKYDIAPCKIHIDFGYSIDYEEEKEDYELDEEDRVTLINGETISWEEVKRNGFDYISIICETENGEKTEIVSLELA</sequence>
<name>A0A250F9U2_9FLAO</name>
<evidence type="ECO:0000313" key="2">
    <source>
        <dbReference type="Proteomes" id="UP000217276"/>
    </source>
</evidence>
<reference evidence="2" key="1">
    <citation type="submission" date="2017-06" db="EMBL/GenBank/DDBJ databases">
        <title>Capnocytophaga spp. assemblies.</title>
        <authorList>
            <person name="Gulvik C.A."/>
        </authorList>
    </citation>
    <scope>NUCLEOTIDE SEQUENCE [LARGE SCALE GENOMIC DNA]</scope>
    <source>
        <strain evidence="2">H6253</strain>
    </source>
</reference>
<protein>
    <submittedName>
        <fullName evidence="1">Uncharacterized protein</fullName>
    </submittedName>
</protein>
<organism evidence="1 2">
    <name type="scientific">Capnocytophaga leadbetteri</name>
    <dbReference type="NCBI Taxonomy" id="327575"/>
    <lineage>
        <taxon>Bacteria</taxon>
        <taxon>Pseudomonadati</taxon>
        <taxon>Bacteroidota</taxon>
        <taxon>Flavobacteriia</taxon>
        <taxon>Flavobacteriales</taxon>
        <taxon>Flavobacteriaceae</taxon>
        <taxon>Capnocytophaga</taxon>
    </lineage>
</organism>
<dbReference type="Proteomes" id="UP000217276">
    <property type="component" value="Chromosome"/>
</dbReference>